<feature type="transmembrane region" description="Helical" evidence="2">
    <location>
        <begin position="42"/>
        <end position="60"/>
    </location>
</feature>
<gene>
    <name evidence="4" type="ORF">METZ01_LOCUS299553</name>
</gene>
<dbReference type="PROSITE" id="PS00018">
    <property type="entry name" value="EF_HAND_1"/>
    <property type="match status" value="1"/>
</dbReference>
<protein>
    <recommendedName>
        <fullName evidence="3">EF-hand domain-containing protein</fullName>
    </recommendedName>
</protein>
<keyword evidence="2" id="KW-0472">Membrane</keyword>
<organism evidence="4">
    <name type="scientific">marine metagenome</name>
    <dbReference type="NCBI Taxonomy" id="408172"/>
    <lineage>
        <taxon>unclassified sequences</taxon>
        <taxon>metagenomes</taxon>
        <taxon>ecological metagenomes</taxon>
    </lineage>
</organism>
<keyword evidence="2" id="KW-1133">Transmembrane helix</keyword>
<accession>A0A382MCV5</accession>
<dbReference type="EMBL" id="UINC01092803">
    <property type="protein sequence ID" value="SVC46699.1"/>
    <property type="molecule type" value="Genomic_DNA"/>
</dbReference>
<dbReference type="AlphaFoldDB" id="A0A382MCV5"/>
<evidence type="ECO:0000259" key="3">
    <source>
        <dbReference type="PROSITE" id="PS50222"/>
    </source>
</evidence>
<dbReference type="InterPro" id="IPR002048">
    <property type="entry name" value="EF_hand_dom"/>
</dbReference>
<reference evidence="4" key="1">
    <citation type="submission" date="2018-05" db="EMBL/GenBank/DDBJ databases">
        <authorList>
            <person name="Lanie J.A."/>
            <person name="Ng W.-L."/>
            <person name="Kazmierczak K.M."/>
            <person name="Andrzejewski T.M."/>
            <person name="Davidsen T.M."/>
            <person name="Wayne K.J."/>
            <person name="Tettelin H."/>
            <person name="Glass J.I."/>
            <person name="Rusch D."/>
            <person name="Podicherti R."/>
            <person name="Tsui H.-C.T."/>
            <person name="Winkler M.E."/>
        </authorList>
    </citation>
    <scope>NUCLEOTIDE SEQUENCE</scope>
</reference>
<feature type="transmembrane region" description="Helical" evidence="2">
    <location>
        <begin position="9"/>
        <end position="30"/>
    </location>
</feature>
<evidence type="ECO:0000313" key="4">
    <source>
        <dbReference type="EMBL" id="SVC46699.1"/>
    </source>
</evidence>
<evidence type="ECO:0000256" key="2">
    <source>
        <dbReference type="SAM" id="Phobius"/>
    </source>
</evidence>
<sequence>MSEDICFEIFFEVCCWIIFAMLWEIGIQILMSMGMSHSGAEGLLIIIGFLAFLLAAAAHARRRKLLGKAVVLDTDGDGYVSEEEWAAAGQDMDESTDEEEVSAPSSEDDVPESEKDGDWWEEDEGK</sequence>
<feature type="region of interest" description="Disordered" evidence="1">
    <location>
        <begin position="83"/>
        <end position="126"/>
    </location>
</feature>
<keyword evidence="2" id="KW-0812">Transmembrane</keyword>
<dbReference type="PROSITE" id="PS50222">
    <property type="entry name" value="EF_HAND_2"/>
    <property type="match status" value="1"/>
</dbReference>
<dbReference type="GO" id="GO:0005509">
    <property type="term" value="F:calcium ion binding"/>
    <property type="evidence" value="ECO:0007669"/>
    <property type="project" value="InterPro"/>
</dbReference>
<name>A0A382MCV5_9ZZZZ</name>
<feature type="compositionally biased region" description="Acidic residues" evidence="1">
    <location>
        <begin position="83"/>
        <end position="111"/>
    </location>
</feature>
<dbReference type="InterPro" id="IPR018247">
    <property type="entry name" value="EF_Hand_1_Ca_BS"/>
</dbReference>
<evidence type="ECO:0000256" key="1">
    <source>
        <dbReference type="SAM" id="MobiDB-lite"/>
    </source>
</evidence>
<dbReference type="SUPFAM" id="SSF47473">
    <property type="entry name" value="EF-hand"/>
    <property type="match status" value="1"/>
</dbReference>
<feature type="domain" description="EF-hand" evidence="3">
    <location>
        <begin position="71"/>
        <end position="95"/>
    </location>
</feature>
<dbReference type="InterPro" id="IPR011992">
    <property type="entry name" value="EF-hand-dom_pair"/>
</dbReference>
<proteinExistence type="predicted"/>